<feature type="compositionally biased region" description="Basic and acidic residues" evidence="1">
    <location>
        <begin position="206"/>
        <end position="219"/>
    </location>
</feature>
<feature type="compositionally biased region" description="Low complexity" evidence="1">
    <location>
        <begin position="683"/>
        <end position="706"/>
    </location>
</feature>
<comment type="caution">
    <text evidence="2">The sequence shown here is derived from an EMBL/GenBank/DDBJ whole genome shotgun (WGS) entry which is preliminary data.</text>
</comment>
<feature type="region of interest" description="Disordered" evidence="1">
    <location>
        <begin position="722"/>
        <end position="747"/>
    </location>
</feature>
<feature type="region of interest" description="Disordered" evidence="1">
    <location>
        <begin position="804"/>
        <end position="833"/>
    </location>
</feature>
<proteinExistence type="predicted"/>
<reference evidence="2 3" key="1">
    <citation type="journal article" date="2020" name="bioRxiv">
        <title>Whole genome comparisons of ergot fungi reveals the divergence and evolution of species within the genus Claviceps are the result of varying mechanisms driving genome evolution and host range expansion.</title>
        <authorList>
            <person name="Wyka S.A."/>
            <person name="Mondo S.J."/>
            <person name="Liu M."/>
            <person name="Dettman J."/>
            <person name="Nalam V."/>
            <person name="Broders K.D."/>
        </authorList>
    </citation>
    <scope>NUCLEOTIDE SEQUENCE [LARGE SCALE GENOMIC DNA]</scope>
    <source>
        <strain evidence="2 3">LM576</strain>
    </source>
</reference>
<feature type="compositionally biased region" description="Basic and acidic residues" evidence="1">
    <location>
        <begin position="651"/>
        <end position="662"/>
    </location>
</feature>
<dbReference type="EMBL" id="SRQM01000006">
    <property type="protein sequence ID" value="KAG6123424.1"/>
    <property type="molecule type" value="Genomic_DNA"/>
</dbReference>
<evidence type="ECO:0000313" key="3">
    <source>
        <dbReference type="Proteomes" id="UP000732380"/>
    </source>
</evidence>
<feature type="region of interest" description="Disordered" evidence="1">
    <location>
        <begin position="1"/>
        <end position="25"/>
    </location>
</feature>
<dbReference type="AlphaFoldDB" id="A0A9P7Q7V2"/>
<feature type="region of interest" description="Disordered" evidence="1">
    <location>
        <begin position="567"/>
        <end position="603"/>
    </location>
</feature>
<feature type="compositionally biased region" description="Polar residues" evidence="1">
    <location>
        <begin position="589"/>
        <end position="601"/>
    </location>
</feature>
<organism evidence="2 3">
    <name type="scientific">Claviceps humidiphila</name>
    <dbReference type="NCBI Taxonomy" id="1294629"/>
    <lineage>
        <taxon>Eukaryota</taxon>
        <taxon>Fungi</taxon>
        <taxon>Dikarya</taxon>
        <taxon>Ascomycota</taxon>
        <taxon>Pezizomycotina</taxon>
        <taxon>Sordariomycetes</taxon>
        <taxon>Hypocreomycetidae</taxon>
        <taxon>Hypocreales</taxon>
        <taxon>Clavicipitaceae</taxon>
        <taxon>Claviceps</taxon>
    </lineage>
</organism>
<feature type="compositionally biased region" description="Polar residues" evidence="1">
    <location>
        <begin position="412"/>
        <end position="429"/>
    </location>
</feature>
<feature type="compositionally biased region" description="Polar residues" evidence="1">
    <location>
        <begin position="389"/>
        <end position="400"/>
    </location>
</feature>
<feature type="region of interest" description="Disordered" evidence="1">
    <location>
        <begin position="73"/>
        <end position="99"/>
    </location>
</feature>
<sequence>MTNESLADDVQGFPRNKFRGPRGPGIDHAAELENRMPIMQEKVEKSGGRESKLGFRNIFAKARLSRDVHALTDPTGSFKSARSRTSVTNLEQPPAPIQRNTSQLDDFYWKPLPPTAEDSEQGQMPQQCEPAGPMGMRAPSRTGSYLPKDSFPSWSLPPLLQAFPQAVRHITLPATSLTAEVILRMNGRKNSVQGIGTEDASFSATDPDRDNAGGSEEKSKKKNRSRKAASNTGLKWTRKLYVLVSGHLLQYPAEGHYDRLPEKALRLGPLSAAFATDAIPGCHWVIQVSSIAAMDDAPAPAATSRSIFSKLSFRTTERRAATNLLMVFENAESMEAWIATLRIEIEKLGGPKKLSETGRPITVIEEGLSTEPVSPRTTIARDSLRFASPTGSRRSSNSRPGQGWALGEKTNHSVASTRTMSSGGIRNQSLDDVSTINSILSQDERHLDSLRENSNRLSFLSSGQRTFVTSSGSSLNSSPTHDRFADEGAGVPETTLAEIRAKLNAFEMTSRRGYVHPLDPFSDDASYRATSRGAAVEIDERTMSPVRAKPAPTLTIPPISSQRHIFVSRPRSRADTGSPGAFRDGGNSPRRSSQVQATPMQSVHHLSVVTDSSAARPIVTERLHAYCASPASSRGGPERRELRSISRGRASHLDRPLPEIPRELPPLPTEETGWSHSPRRYMSTSSLRQGPSSPSSPSSKPNATSPAMPHIASMLAPNCAPAGAELQGHSSMSLEPAKGLSTGSGSVSALRSSRSYDLHVSAALKDVALDSYVTTTSSEKQALGRFVDGDQTPRCTCIQGRRSMPQMAATGPPPAPPPTRALPPIPHKLSFRR</sequence>
<dbReference type="Proteomes" id="UP000732380">
    <property type="component" value="Unassembled WGS sequence"/>
</dbReference>
<accession>A0A9P7Q7V2</accession>
<name>A0A9P7Q7V2_9HYPO</name>
<evidence type="ECO:0008006" key="4">
    <source>
        <dbReference type="Google" id="ProtNLM"/>
    </source>
</evidence>
<feature type="compositionally biased region" description="Polar residues" evidence="1">
    <location>
        <begin position="193"/>
        <end position="204"/>
    </location>
</feature>
<feature type="region of interest" description="Disordered" evidence="1">
    <location>
        <begin position="382"/>
        <end position="429"/>
    </location>
</feature>
<feature type="region of interest" description="Disordered" evidence="1">
    <location>
        <begin position="193"/>
        <end position="230"/>
    </location>
</feature>
<protein>
    <recommendedName>
        <fullName evidence="4">PH domain-containing protein</fullName>
    </recommendedName>
</protein>
<evidence type="ECO:0000313" key="2">
    <source>
        <dbReference type="EMBL" id="KAG6123424.1"/>
    </source>
</evidence>
<gene>
    <name evidence="2" type="ORF">E4U13_006690</name>
</gene>
<feature type="region of interest" description="Disordered" evidence="1">
    <location>
        <begin position="629"/>
        <end position="709"/>
    </location>
</feature>
<feature type="compositionally biased region" description="Polar residues" evidence="1">
    <location>
        <begin position="74"/>
        <end position="91"/>
    </location>
</feature>
<feature type="compositionally biased region" description="Pro residues" evidence="1">
    <location>
        <begin position="811"/>
        <end position="826"/>
    </location>
</feature>
<evidence type="ECO:0000256" key="1">
    <source>
        <dbReference type="SAM" id="MobiDB-lite"/>
    </source>
</evidence>
<feature type="region of interest" description="Disordered" evidence="1">
    <location>
        <begin position="468"/>
        <end position="490"/>
    </location>
</feature>
<keyword evidence="3" id="KW-1185">Reference proteome</keyword>